<sequence length="66" mass="7453">MKSCGIVSINRSPTRSLSSDHGSPEMSFAAAQRRKLKATIVAPISLIIPFENRSTLIERRRFMIYD</sequence>
<feature type="region of interest" description="Disordered" evidence="1">
    <location>
        <begin position="1"/>
        <end position="24"/>
    </location>
</feature>
<dbReference type="Proteomes" id="UP000291116">
    <property type="component" value="Unassembled WGS sequence"/>
</dbReference>
<evidence type="ECO:0000256" key="1">
    <source>
        <dbReference type="SAM" id="MobiDB-lite"/>
    </source>
</evidence>
<reference evidence="2 3" key="1">
    <citation type="submission" date="2019-01" db="EMBL/GenBank/DDBJ databases">
        <authorList>
            <person name="Ferrante I. M."/>
        </authorList>
    </citation>
    <scope>NUCLEOTIDE SEQUENCE [LARGE SCALE GENOMIC DNA]</scope>
    <source>
        <strain evidence="2 3">B856</strain>
    </source>
</reference>
<gene>
    <name evidence="2" type="ORF">PSNMU_V1.4_AUG-EV-PASAV3_0029160</name>
</gene>
<dbReference type="AlphaFoldDB" id="A0A448Z2D8"/>
<evidence type="ECO:0000313" key="3">
    <source>
        <dbReference type="Proteomes" id="UP000291116"/>
    </source>
</evidence>
<name>A0A448Z2D8_9STRA</name>
<proteinExistence type="predicted"/>
<protein>
    <submittedName>
        <fullName evidence="2">Uncharacterized protein</fullName>
    </submittedName>
</protein>
<organism evidence="2 3">
    <name type="scientific">Pseudo-nitzschia multistriata</name>
    <dbReference type="NCBI Taxonomy" id="183589"/>
    <lineage>
        <taxon>Eukaryota</taxon>
        <taxon>Sar</taxon>
        <taxon>Stramenopiles</taxon>
        <taxon>Ochrophyta</taxon>
        <taxon>Bacillariophyta</taxon>
        <taxon>Bacillariophyceae</taxon>
        <taxon>Bacillariophycidae</taxon>
        <taxon>Bacillariales</taxon>
        <taxon>Bacillariaceae</taxon>
        <taxon>Pseudo-nitzschia</taxon>
    </lineage>
</organism>
<dbReference type="EMBL" id="CAACVS010000080">
    <property type="protein sequence ID" value="VEU36164.1"/>
    <property type="molecule type" value="Genomic_DNA"/>
</dbReference>
<evidence type="ECO:0000313" key="2">
    <source>
        <dbReference type="EMBL" id="VEU36164.1"/>
    </source>
</evidence>
<feature type="compositionally biased region" description="Polar residues" evidence="1">
    <location>
        <begin position="9"/>
        <end position="21"/>
    </location>
</feature>
<keyword evidence="3" id="KW-1185">Reference proteome</keyword>
<accession>A0A448Z2D8</accession>